<comment type="caution">
    <text evidence="2">The sequence shown here is derived from an EMBL/GenBank/DDBJ whole genome shotgun (WGS) entry which is preliminary data.</text>
</comment>
<protein>
    <submittedName>
        <fullName evidence="2">Uncharacterized protein</fullName>
    </submittedName>
</protein>
<organism evidence="2 3">
    <name type="scientific">Carnobacterium inhibens</name>
    <dbReference type="NCBI Taxonomy" id="147709"/>
    <lineage>
        <taxon>Bacteria</taxon>
        <taxon>Bacillati</taxon>
        <taxon>Bacillota</taxon>
        <taxon>Bacilli</taxon>
        <taxon>Lactobacillales</taxon>
        <taxon>Carnobacteriaceae</taxon>
        <taxon>Carnobacterium</taxon>
    </lineage>
</organism>
<evidence type="ECO:0000313" key="3">
    <source>
        <dbReference type="Proteomes" id="UP000638836"/>
    </source>
</evidence>
<keyword evidence="1" id="KW-1133">Transmembrane helix</keyword>
<feature type="transmembrane region" description="Helical" evidence="1">
    <location>
        <begin position="186"/>
        <end position="207"/>
    </location>
</feature>
<dbReference type="InterPro" id="IPR046283">
    <property type="entry name" value="DUF6320"/>
</dbReference>
<proteinExistence type="predicted"/>
<sequence>MSHCQHCNVSVKGDWLNCPLCHQPLERISKGKDPNPYPDIPLRFNKEQVLRILMSISIVTISLTLLIELFWLHSMKGLNIILFGIVSMWLVILIIIRKRRSIAKSIVYLIVSLSLLSIYWDYVEGWAAWSTTYAVPIICSFSLVAMYVAVRLVKVEVGDYILYLLSAALIGLIPLVFLFFDMVLNPFPAWLSIGLSTFMLIITIIFYRREVLNELEKRMMI</sequence>
<dbReference type="Proteomes" id="UP000638836">
    <property type="component" value="Unassembled WGS sequence"/>
</dbReference>
<dbReference type="EMBL" id="WNJQ01000001">
    <property type="protein sequence ID" value="MBC9824533.1"/>
    <property type="molecule type" value="Genomic_DNA"/>
</dbReference>
<gene>
    <name evidence="2" type="ORF">GLO26_01650</name>
</gene>
<feature type="transmembrane region" description="Helical" evidence="1">
    <location>
        <begin position="103"/>
        <end position="120"/>
    </location>
</feature>
<evidence type="ECO:0000313" key="2">
    <source>
        <dbReference type="EMBL" id="MBC9824533.1"/>
    </source>
</evidence>
<name>A0ABR7T943_9LACT</name>
<keyword evidence="3" id="KW-1185">Reference proteome</keyword>
<accession>A0ABR7T943</accession>
<keyword evidence="1" id="KW-0812">Transmembrane</keyword>
<feature type="transmembrane region" description="Helical" evidence="1">
    <location>
        <begin position="52"/>
        <end position="72"/>
    </location>
</feature>
<evidence type="ECO:0000256" key="1">
    <source>
        <dbReference type="SAM" id="Phobius"/>
    </source>
</evidence>
<feature type="transmembrane region" description="Helical" evidence="1">
    <location>
        <begin position="160"/>
        <end position="180"/>
    </location>
</feature>
<reference evidence="2 3" key="1">
    <citation type="journal article" date="2020" name="Microorganisms">
        <title>New Insight into Antimicrobial Compounds from Food and Marine-Sourced Carnobacterium Species through Phenotype and Genome Analyses.</title>
        <authorList>
            <person name="Begrem S."/>
            <person name="Ivaniuk F."/>
            <person name="Gigout-Chevalier F."/>
            <person name="Kolypczuk L."/>
            <person name="Bonnetot S."/>
            <person name="Leroi F."/>
            <person name="Grovel O."/>
            <person name="Delbarre-Ladrat C."/>
            <person name="Passerini D."/>
        </authorList>
    </citation>
    <scope>NUCLEOTIDE SEQUENCE [LARGE SCALE GENOMIC DNA]</scope>
    <source>
        <strain evidence="2 3">MIP2551</strain>
    </source>
</reference>
<dbReference type="Pfam" id="PF19845">
    <property type="entry name" value="DUF6320"/>
    <property type="match status" value="1"/>
</dbReference>
<feature type="transmembrane region" description="Helical" evidence="1">
    <location>
        <begin position="78"/>
        <end position="96"/>
    </location>
</feature>
<keyword evidence="1" id="KW-0472">Membrane</keyword>
<dbReference type="RefSeq" id="WP_034537532.1">
    <property type="nucleotide sequence ID" value="NZ_JAMAYM010000001.1"/>
</dbReference>
<feature type="transmembrane region" description="Helical" evidence="1">
    <location>
        <begin position="126"/>
        <end position="148"/>
    </location>
</feature>